<feature type="region of interest" description="Disordered" evidence="2">
    <location>
        <begin position="1"/>
        <end position="24"/>
    </location>
</feature>
<dbReference type="EMBL" id="KZ857565">
    <property type="protein sequence ID" value="RDX40323.1"/>
    <property type="molecule type" value="Genomic_DNA"/>
</dbReference>
<evidence type="ECO:0000256" key="2">
    <source>
        <dbReference type="SAM" id="MobiDB-lite"/>
    </source>
</evidence>
<feature type="compositionally biased region" description="Basic and acidic residues" evidence="2">
    <location>
        <begin position="240"/>
        <end position="261"/>
    </location>
</feature>
<organism evidence="3 4">
    <name type="scientific">Lentinus brumalis</name>
    <dbReference type="NCBI Taxonomy" id="2498619"/>
    <lineage>
        <taxon>Eukaryota</taxon>
        <taxon>Fungi</taxon>
        <taxon>Dikarya</taxon>
        <taxon>Basidiomycota</taxon>
        <taxon>Agaricomycotina</taxon>
        <taxon>Agaricomycetes</taxon>
        <taxon>Polyporales</taxon>
        <taxon>Polyporaceae</taxon>
        <taxon>Lentinus</taxon>
    </lineage>
</organism>
<proteinExistence type="predicted"/>
<evidence type="ECO:0000256" key="1">
    <source>
        <dbReference type="SAM" id="Coils"/>
    </source>
</evidence>
<keyword evidence="4" id="KW-1185">Reference proteome</keyword>
<feature type="region of interest" description="Disordered" evidence="2">
    <location>
        <begin position="239"/>
        <end position="261"/>
    </location>
</feature>
<evidence type="ECO:0000313" key="4">
    <source>
        <dbReference type="Proteomes" id="UP000256964"/>
    </source>
</evidence>
<protein>
    <submittedName>
        <fullName evidence="3">Uncharacterized protein</fullName>
    </submittedName>
</protein>
<reference evidence="3 4" key="1">
    <citation type="journal article" date="2018" name="Biotechnol. Biofuels">
        <title>Integrative visual omics of the white-rot fungus Polyporus brumalis exposes the biotechnological potential of its oxidative enzymes for delignifying raw plant biomass.</title>
        <authorList>
            <person name="Miyauchi S."/>
            <person name="Rancon A."/>
            <person name="Drula E."/>
            <person name="Hage H."/>
            <person name="Chaduli D."/>
            <person name="Favel A."/>
            <person name="Grisel S."/>
            <person name="Henrissat B."/>
            <person name="Herpoel-Gimbert I."/>
            <person name="Ruiz-Duenas F.J."/>
            <person name="Chevret D."/>
            <person name="Hainaut M."/>
            <person name="Lin J."/>
            <person name="Wang M."/>
            <person name="Pangilinan J."/>
            <person name="Lipzen A."/>
            <person name="Lesage-Meessen L."/>
            <person name="Navarro D."/>
            <person name="Riley R."/>
            <person name="Grigoriev I.V."/>
            <person name="Zhou S."/>
            <person name="Raouche S."/>
            <person name="Rosso M.N."/>
        </authorList>
    </citation>
    <scope>NUCLEOTIDE SEQUENCE [LARGE SCALE GENOMIC DNA]</scope>
    <source>
        <strain evidence="3 4">BRFM 1820</strain>
    </source>
</reference>
<dbReference type="InterPro" id="IPR013083">
    <property type="entry name" value="Znf_RING/FYVE/PHD"/>
</dbReference>
<evidence type="ECO:0000313" key="3">
    <source>
        <dbReference type="EMBL" id="RDX40323.1"/>
    </source>
</evidence>
<accession>A0A371CJ78</accession>
<sequence>MSSGLPTTIHAGSGEAKYEGAGTPQVSEWQQTNTVDSGALPPPNVLAAADVSQTSQDIAVSTTNYDSVHRLCTLMYSSLDSSTTHRMQLLEMRINSLEFMSNMQASELATLRVMDAEHRQERETLQTALAHARDELNHNWALPIIREAENNALRAQVRQQEESLQELKSRLNDYDSKAKQAEGKMVALERDLKKKDIQLRTSERTLAHTLDRLRSRDKHIQQQDNAVCALEQRLQQEAQQADRELAQSKSSHEATKEAHRKSKDELRRCEALIDALEKCAECSVCFGAPADYIFPCGHGVCNRRVCTREMFLVQLRTEIKRRADEEDAGIPEENRTYLPPYECPYCRRRYDSRQLEGPIYDLTSTWDQIQEHRRQTVPDA</sequence>
<keyword evidence="1" id="KW-0175">Coiled coil</keyword>
<feature type="coiled-coil region" evidence="1">
    <location>
        <begin position="150"/>
        <end position="205"/>
    </location>
</feature>
<dbReference type="Proteomes" id="UP000256964">
    <property type="component" value="Unassembled WGS sequence"/>
</dbReference>
<name>A0A371CJ78_9APHY</name>
<dbReference type="AlphaFoldDB" id="A0A371CJ78"/>
<dbReference type="Gene3D" id="3.30.40.10">
    <property type="entry name" value="Zinc/RING finger domain, C3HC4 (zinc finger)"/>
    <property type="match status" value="1"/>
</dbReference>
<gene>
    <name evidence="3" type="ORF">OH76DRAFT_1490389</name>
</gene>